<dbReference type="InterPro" id="IPR014729">
    <property type="entry name" value="Rossmann-like_a/b/a_fold"/>
</dbReference>
<name>A0A1U8AH58_NELNU</name>
<dbReference type="SUPFAM" id="SSF52402">
    <property type="entry name" value="Adenine nucleotide alpha hydrolases-like"/>
    <property type="match status" value="1"/>
</dbReference>
<reference evidence="3" key="1">
    <citation type="submission" date="2025-08" db="UniProtKB">
        <authorList>
            <consortium name="RefSeq"/>
        </authorList>
    </citation>
    <scope>IDENTIFICATION</scope>
</reference>
<dbReference type="CDD" id="cd23659">
    <property type="entry name" value="USP_At3g01520-like"/>
    <property type="match status" value="1"/>
</dbReference>
<sequence>MANEGEQSKVAEREEESRKVNVLVAVDESECSTYALHWALDNLRHCFSVSPLTIFTAQPAADYNYLYGVANPELIDSVREWQQKAVSEMFAKAKEICARRGVTAKTITANGDPKEAICEAVEKFNIDLLVLGNHGRGIIKRALLGSVSDYCVHHAKCPILVVRKPA</sequence>
<dbReference type="RefSeq" id="XP_010265105.1">
    <property type="nucleotide sequence ID" value="XM_010266803.2"/>
</dbReference>
<dbReference type="Proteomes" id="UP000189703">
    <property type="component" value="Unplaced"/>
</dbReference>
<dbReference type="PRINTS" id="PR01438">
    <property type="entry name" value="UNVRSLSTRESS"/>
</dbReference>
<dbReference type="eggNOG" id="ENOG502RZF9">
    <property type="taxonomic scope" value="Eukaryota"/>
</dbReference>
<dbReference type="InterPro" id="IPR006015">
    <property type="entry name" value="Universal_stress_UspA"/>
</dbReference>
<keyword evidence="2" id="KW-1185">Reference proteome</keyword>
<dbReference type="KEGG" id="nnu:104602930"/>
<dbReference type="InParanoid" id="A0A1U8AH58"/>
<accession>A0A1U8AH58</accession>
<organism evidence="2 3">
    <name type="scientific">Nelumbo nucifera</name>
    <name type="common">Sacred lotus</name>
    <dbReference type="NCBI Taxonomy" id="4432"/>
    <lineage>
        <taxon>Eukaryota</taxon>
        <taxon>Viridiplantae</taxon>
        <taxon>Streptophyta</taxon>
        <taxon>Embryophyta</taxon>
        <taxon>Tracheophyta</taxon>
        <taxon>Spermatophyta</taxon>
        <taxon>Magnoliopsida</taxon>
        <taxon>Proteales</taxon>
        <taxon>Nelumbonaceae</taxon>
        <taxon>Nelumbo</taxon>
    </lineage>
</organism>
<dbReference type="OMA" id="ITMAYKK"/>
<dbReference type="GeneID" id="104602930"/>
<gene>
    <name evidence="3" type="primary">LOC104602930</name>
</gene>
<evidence type="ECO:0000313" key="3">
    <source>
        <dbReference type="RefSeq" id="XP_010265105.1"/>
    </source>
</evidence>
<dbReference type="FunCoup" id="A0A1U8AH58">
    <property type="interactions" value="323"/>
</dbReference>
<dbReference type="OrthoDB" id="843225at2759"/>
<evidence type="ECO:0000259" key="1">
    <source>
        <dbReference type="Pfam" id="PF00582"/>
    </source>
</evidence>
<proteinExistence type="predicted"/>
<dbReference type="InterPro" id="IPR006016">
    <property type="entry name" value="UspA"/>
</dbReference>
<dbReference type="PANTHER" id="PTHR31964">
    <property type="entry name" value="ADENINE NUCLEOTIDE ALPHA HYDROLASES-LIKE SUPERFAMILY PROTEIN"/>
    <property type="match status" value="1"/>
</dbReference>
<feature type="domain" description="UspA" evidence="1">
    <location>
        <begin position="21"/>
        <end position="163"/>
    </location>
</feature>
<dbReference type="PANTHER" id="PTHR31964:SF138">
    <property type="entry name" value="UNIVERSAL STRESS PROTEIN A-LIKE PROTEIN"/>
    <property type="match status" value="1"/>
</dbReference>
<dbReference type="Pfam" id="PF00582">
    <property type="entry name" value="Usp"/>
    <property type="match status" value="1"/>
</dbReference>
<protein>
    <submittedName>
        <fullName evidence="3">Uncharacterized protein LOC104602930</fullName>
    </submittedName>
</protein>
<dbReference type="STRING" id="4432.A0A1U8AH58"/>
<evidence type="ECO:0000313" key="2">
    <source>
        <dbReference type="Proteomes" id="UP000189703"/>
    </source>
</evidence>
<dbReference type="AlphaFoldDB" id="A0A1U8AH58"/>
<dbReference type="Gene3D" id="3.40.50.620">
    <property type="entry name" value="HUPs"/>
    <property type="match status" value="1"/>
</dbReference>